<dbReference type="InterPro" id="IPR051057">
    <property type="entry name" value="PI-PLC_domain"/>
</dbReference>
<dbReference type="GO" id="GO:0006629">
    <property type="term" value="P:lipid metabolic process"/>
    <property type="evidence" value="ECO:0007669"/>
    <property type="project" value="InterPro"/>
</dbReference>
<dbReference type="EMBL" id="PDNA01000119">
    <property type="protein sequence ID" value="PGH12333.1"/>
    <property type="molecule type" value="Genomic_DNA"/>
</dbReference>
<dbReference type="STRING" id="1447883.A0A2B7XU88"/>
<dbReference type="Pfam" id="PF26146">
    <property type="entry name" value="PI-PLC_X"/>
    <property type="match status" value="1"/>
</dbReference>
<reference evidence="3 4" key="1">
    <citation type="submission" date="2017-10" db="EMBL/GenBank/DDBJ databases">
        <title>Comparative genomics in systemic dimorphic fungi from Ajellomycetaceae.</title>
        <authorList>
            <person name="Munoz J.F."/>
            <person name="Mcewen J.G."/>
            <person name="Clay O.K."/>
            <person name="Cuomo C.A."/>
        </authorList>
    </citation>
    <scope>NUCLEOTIDE SEQUENCE [LARGE SCALE GENOMIC DNA]</scope>
    <source>
        <strain evidence="3 4">UAMH7299</strain>
    </source>
</reference>
<keyword evidence="4" id="KW-1185">Reference proteome</keyword>
<evidence type="ECO:0000313" key="4">
    <source>
        <dbReference type="Proteomes" id="UP000224634"/>
    </source>
</evidence>
<dbReference type="InterPro" id="IPR017946">
    <property type="entry name" value="PLC-like_Pdiesterase_TIM-brl"/>
</dbReference>
<protein>
    <recommendedName>
        <fullName evidence="5">Phosphatidylinositol-specific phospholipase C X domain-containing protein</fullName>
    </recommendedName>
</protein>
<dbReference type="PANTHER" id="PTHR13593:SF140">
    <property type="entry name" value="PLC-LIKE PHOSPHODIESTERASE"/>
    <property type="match status" value="1"/>
</dbReference>
<evidence type="ECO:0000313" key="3">
    <source>
        <dbReference type="EMBL" id="PGH12333.1"/>
    </source>
</evidence>
<organism evidence="3 4">
    <name type="scientific">Polytolypa hystricis (strain UAMH7299)</name>
    <dbReference type="NCBI Taxonomy" id="1447883"/>
    <lineage>
        <taxon>Eukaryota</taxon>
        <taxon>Fungi</taxon>
        <taxon>Dikarya</taxon>
        <taxon>Ascomycota</taxon>
        <taxon>Pezizomycotina</taxon>
        <taxon>Eurotiomycetes</taxon>
        <taxon>Eurotiomycetidae</taxon>
        <taxon>Onygenales</taxon>
        <taxon>Onygenales incertae sedis</taxon>
        <taxon>Polytolypa</taxon>
    </lineage>
</organism>
<evidence type="ECO:0008006" key="5">
    <source>
        <dbReference type="Google" id="ProtNLM"/>
    </source>
</evidence>
<dbReference type="Gene3D" id="3.20.20.190">
    <property type="entry name" value="Phosphatidylinositol (PI) phosphodiesterase"/>
    <property type="match status" value="1"/>
</dbReference>
<accession>A0A2B7XU88</accession>
<dbReference type="AlphaFoldDB" id="A0A2B7XU88"/>
<dbReference type="CDD" id="cd08588">
    <property type="entry name" value="PI-PLCc_At5g67130_like"/>
    <property type="match status" value="1"/>
</dbReference>
<dbReference type="GO" id="GO:0008081">
    <property type="term" value="F:phosphoric diester hydrolase activity"/>
    <property type="evidence" value="ECO:0007669"/>
    <property type="project" value="InterPro"/>
</dbReference>
<evidence type="ECO:0000256" key="1">
    <source>
        <dbReference type="SAM" id="MobiDB-lite"/>
    </source>
</evidence>
<feature type="signal peptide" evidence="2">
    <location>
        <begin position="1"/>
        <end position="23"/>
    </location>
</feature>
<keyword evidence="2" id="KW-0732">Signal</keyword>
<feature type="region of interest" description="Disordered" evidence="1">
    <location>
        <begin position="28"/>
        <end position="51"/>
    </location>
</feature>
<dbReference type="OrthoDB" id="7984201at2759"/>
<gene>
    <name evidence="3" type="ORF">AJ80_06743</name>
</gene>
<sequence length="476" mass="52524">MKLDIRLFAVLYLLDAFSTEAQTQKSLTSTRTHALTPFSPQEQLPTNSTGHAASLESTAHLTPTTRCREEHECTAATEGVLITISDNYMLLVGNRETSSLTLSLPANETILSGNTTASSTASIPTPTNTRPCNGYPELCQRKYANITHIGAHNSPFVRPGNVASNQQLPVSVQLDDGIRMLQFQAHYVNDTIYLCHTSCDLLNAGTLEDYLTKVVDWLRVNPYDVLTILIGNVNYIAPGNYIAPIKASGLLDYAYIPPKTPMELNDWPMLSEFILSGHRAIVFMDYKANQTEVPYILDEFTNMWETPFSPTDRDFPCPLHRPPGSTDVEARKKMYIANHNLNTEINIAGKSILVPNIALLNETNAVSGFGSLGKMAADCTELWGRPPNFLLVDYYNIGGVNGSVFRVAAASNGVTYKGKCCHEYASSAAESFMMISRSLSTYFSWYIFIVVLLMKLFGEPTSFGFFSLHYVLAAVG</sequence>
<evidence type="ECO:0000256" key="2">
    <source>
        <dbReference type="SAM" id="SignalP"/>
    </source>
</evidence>
<dbReference type="Proteomes" id="UP000224634">
    <property type="component" value="Unassembled WGS sequence"/>
</dbReference>
<feature type="chain" id="PRO_5013151881" description="Phosphatidylinositol-specific phospholipase C X domain-containing protein" evidence="2">
    <location>
        <begin position="24"/>
        <end position="476"/>
    </location>
</feature>
<dbReference type="SUPFAM" id="SSF51695">
    <property type="entry name" value="PLC-like phosphodiesterases"/>
    <property type="match status" value="1"/>
</dbReference>
<name>A0A2B7XU88_POLH7</name>
<proteinExistence type="predicted"/>
<comment type="caution">
    <text evidence="3">The sequence shown here is derived from an EMBL/GenBank/DDBJ whole genome shotgun (WGS) entry which is preliminary data.</text>
</comment>
<dbReference type="PANTHER" id="PTHR13593">
    <property type="match status" value="1"/>
</dbReference>